<reference evidence="2" key="1">
    <citation type="submission" date="2023-03" db="EMBL/GenBank/DDBJ databases">
        <authorList>
            <person name="Steffen K."/>
            <person name="Cardenas P."/>
        </authorList>
    </citation>
    <scope>NUCLEOTIDE SEQUENCE</scope>
</reference>
<evidence type="ECO:0000256" key="1">
    <source>
        <dbReference type="SAM" id="SignalP"/>
    </source>
</evidence>
<dbReference type="EMBL" id="CASHTH010003539">
    <property type="protein sequence ID" value="CAI8046189.1"/>
    <property type="molecule type" value="Genomic_DNA"/>
</dbReference>
<feature type="signal peptide" evidence="1">
    <location>
        <begin position="1"/>
        <end position="16"/>
    </location>
</feature>
<gene>
    <name evidence="2" type="ORF">GBAR_LOCUS25525</name>
</gene>
<feature type="non-terminal residue" evidence="2">
    <location>
        <position position="1"/>
    </location>
</feature>
<comment type="caution">
    <text evidence="2">The sequence shown here is derived from an EMBL/GenBank/DDBJ whole genome shotgun (WGS) entry which is preliminary data.</text>
</comment>
<organism evidence="2 3">
    <name type="scientific">Geodia barretti</name>
    <name type="common">Barrett's horny sponge</name>
    <dbReference type="NCBI Taxonomy" id="519541"/>
    <lineage>
        <taxon>Eukaryota</taxon>
        <taxon>Metazoa</taxon>
        <taxon>Porifera</taxon>
        <taxon>Demospongiae</taxon>
        <taxon>Heteroscleromorpha</taxon>
        <taxon>Tetractinellida</taxon>
        <taxon>Astrophorina</taxon>
        <taxon>Geodiidae</taxon>
        <taxon>Geodia</taxon>
    </lineage>
</organism>
<evidence type="ECO:0000313" key="2">
    <source>
        <dbReference type="EMBL" id="CAI8046189.1"/>
    </source>
</evidence>
<sequence length="82" mass="9152">MMKVLAVALMINLLYSGSVTTWSLPIRQDILLGNTAELTCDLGDPVWDIRGSQDGAQSRYVFPRQINAVPPVLQLRGFESRF</sequence>
<name>A0AA35TED1_GEOBA</name>
<proteinExistence type="predicted"/>
<feature type="chain" id="PRO_5041213041" evidence="1">
    <location>
        <begin position="17"/>
        <end position="82"/>
    </location>
</feature>
<evidence type="ECO:0000313" key="3">
    <source>
        <dbReference type="Proteomes" id="UP001174909"/>
    </source>
</evidence>
<protein>
    <submittedName>
        <fullName evidence="2">Uncharacterized protein</fullName>
    </submittedName>
</protein>
<keyword evidence="3" id="KW-1185">Reference proteome</keyword>
<keyword evidence="1" id="KW-0732">Signal</keyword>
<dbReference type="Proteomes" id="UP001174909">
    <property type="component" value="Unassembled WGS sequence"/>
</dbReference>
<dbReference type="AlphaFoldDB" id="A0AA35TED1"/>
<accession>A0AA35TED1</accession>